<evidence type="ECO:0000313" key="17">
    <source>
        <dbReference type="WBParaSite" id="HPBE_0000999001-mRNA-1"/>
    </source>
</evidence>
<reference evidence="17" key="2">
    <citation type="submission" date="2019-09" db="UniProtKB">
        <authorList>
            <consortium name="WormBaseParasite"/>
        </authorList>
    </citation>
    <scope>IDENTIFICATION</scope>
</reference>
<reference evidence="15 16" key="1">
    <citation type="submission" date="2018-11" db="EMBL/GenBank/DDBJ databases">
        <authorList>
            <consortium name="Pathogen Informatics"/>
        </authorList>
    </citation>
    <scope>NUCLEOTIDE SEQUENCE [LARGE SCALE GENOMIC DNA]</scope>
</reference>
<dbReference type="Proteomes" id="UP000050761">
    <property type="component" value="Unassembled WGS sequence"/>
</dbReference>
<keyword evidence="3 13" id="KW-0813">Transport</keyword>
<keyword evidence="6 14" id="KW-1133">Transmembrane helix</keyword>
<sequence>MQIVDESDPRSCEIGKGGSCMDDIRPLLTPRGLCFVVSSNMTVRRPGPETTLSLLLNLEVYEIIPGMVVDSGVILSIHDSSETLSEQFTSGIHLEAGKVVTIPINEVRKLSRYQQYCGRRAVGPFSPKQYSRAACHWVATMQEVEKACRCRPVHSPFNSQHFLQDDTLWPTKHRRLKPCTLSKEIECAQLNPVNSSLACPDDCEDVSYSTVVFGGRLVTSDLPSLLPGDWEDVKESKVAEFQVSYTKPVKAETTLLLFQSWLTPLCNFTSHLPCVLQYHVKKWTSAVLHIIALQVVFSLLQLSVLENRTSRSFGVKNMDAQTREKVLDLVLPFISELKVCVKKIHDNVDRAEEIASDCRKMFLQTYNVFLDAQTVYFLGQSDFPVVVDYIANITKVVAALRRFIYTNRVKVLDWHDHDIPLRVFESLYRDTGADNLEIHELMKLRKLMISDILDSITPLTAYYEGGLRARINVLRLLGIEPAQHSSLSVIEATSKCLQKLAADVPLLKKSAFIRGEWLSRIQRQVEIAQSYSATPQYDQVNLLHVKLYFAHFKQERIVQERSYNMFLLLAEIGGTIGLYVGATLLTVAETIVFFIEERTRKAIVKPAYL</sequence>
<evidence type="ECO:0000256" key="7">
    <source>
        <dbReference type="ARBA" id="ARBA00023053"/>
    </source>
</evidence>
<evidence type="ECO:0000256" key="10">
    <source>
        <dbReference type="ARBA" id="ARBA00023180"/>
    </source>
</evidence>
<keyword evidence="16" id="KW-1185">Reference proteome</keyword>
<protein>
    <submittedName>
        <fullName evidence="17">Exocyst complex component 6</fullName>
    </submittedName>
</protein>
<evidence type="ECO:0000256" key="8">
    <source>
        <dbReference type="ARBA" id="ARBA00023065"/>
    </source>
</evidence>
<keyword evidence="9 14" id="KW-0472">Membrane</keyword>
<accession>A0A183FQH7</accession>
<dbReference type="InterPro" id="IPR001873">
    <property type="entry name" value="ENaC"/>
</dbReference>
<dbReference type="AlphaFoldDB" id="A0A183FQH7"/>
<evidence type="ECO:0000256" key="2">
    <source>
        <dbReference type="ARBA" id="ARBA00007193"/>
    </source>
</evidence>
<proteinExistence type="inferred from homology"/>
<feature type="transmembrane region" description="Helical" evidence="14">
    <location>
        <begin position="565"/>
        <end position="595"/>
    </location>
</feature>
<dbReference type="GO" id="GO:0005886">
    <property type="term" value="C:plasma membrane"/>
    <property type="evidence" value="ECO:0007669"/>
    <property type="project" value="TreeGrafter"/>
</dbReference>
<evidence type="ECO:0000256" key="14">
    <source>
        <dbReference type="SAM" id="Phobius"/>
    </source>
</evidence>
<evidence type="ECO:0000256" key="12">
    <source>
        <dbReference type="ARBA" id="ARBA00023303"/>
    </source>
</evidence>
<keyword evidence="7" id="KW-0915">Sodium</keyword>
<evidence type="ECO:0000256" key="11">
    <source>
        <dbReference type="ARBA" id="ARBA00023201"/>
    </source>
</evidence>
<dbReference type="WBParaSite" id="HPBE_0000999001-mRNA-1">
    <property type="protein sequence ID" value="HPBE_0000999001-mRNA-1"/>
    <property type="gene ID" value="HPBE_0000999001"/>
</dbReference>
<name>A0A183FQH7_HELPZ</name>
<dbReference type="Gene3D" id="1.10.287.770">
    <property type="entry name" value="YojJ-like"/>
    <property type="match status" value="1"/>
</dbReference>
<keyword evidence="8 13" id="KW-0406">Ion transport</keyword>
<evidence type="ECO:0000313" key="15">
    <source>
        <dbReference type="EMBL" id="VDO83155.1"/>
    </source>
</evidence>
<comment type="similarity">
    <text evidence="2 13">Belongs to the amiloride-sensitive sodium channel (TC 1.A.6) family.</text>
</comment>
<evidence type="ECO:0000256" key="4">
    <source>
        <dbReference type="ARBA" id="ARBA00022461"/>
    </source>
</evidence>
<evidence type="ECO:0000256" key="13">
    <source>
        <dbReference type="RuleBase" id="RU000679"/>
    </source>
</evidence>
<evidence type="ECO:0000256" key="3">
    <source>
        <dbReference type="ARBA" id="ARBA00022448"/>
    </source>
</evidence>
<dbReference type="GO" id="GO:0015280">
    <property type="term" value="F:ligand-gated sodium channel activity"/>
    <property type="evidence" value="ECO:0007669"/>
    <property type="project" value="TreeGrafter"/>
</dbReference>
<keyword evidence="11 13" id="KW-0739">Sodium transport</keyword>
<comment type="subcellular location">
    <subcellularLocation>
        <location evidence="1">Membrane</location>
        <topology evidence="1">Multi-pass membrane protein</topology>
    </subcellularLocation>
</comment>
<dbReference type="EMBL" id="UZAH01026615">
    <property type="protein sequence ID" value="VDO83155.1"/>
    <property type="molecule type" value="Genomic_DNA"/>
</dbReference>
<dbReference type="PANTHER" id="PTHR11690:SF293">
    <property type="entry name" value="ACID-SENSING ION CHANNEL 1"/>
    <property type="match status" value="1"/>
</dbReference>
<dbReference type="Gene3D" id="2.60.470.10">
    <property type="entry name" value="Acid-sensing ion channels like domains"/>
    <property type="match status" value="1"/>
</dbReference>
<evidence type="ECO:0000256" key="9">
    <source>
        <dbReference type="ARBA" id="ARBA00023136"/>
    </source>
</evidence>
<evidence type="ECO:0000313" key="16">
    <source>
        <dbReference type="Proteomes" id="UP000050761"/>
    </source>
</evidence>
<dbReference type="OrthoDB" id="5874059at2759"/>
<keyword evidence="10" id="KW-0325">Glycoprotein</keyword>
<evidence type="ECO:0000256" key="5">
    <source>
        <dbReference type="ARBA" id="ARBA00022692"/>
    </source>
</evidence>
<evidence type="ECO:0000256" key="1">
    <source>
        <dbReference type="ARBA" id="ARBA00004141"/>
    </source>
</evidence>
<gene>
    <name evidence="15" type="ORF">HPBE_LOCUS9991</name>
</gene>
<accession>A0A3P8CE35</accession>
<organism evidence="16 17">
    <name type="scientific">Heligmosomoides polygyrus</name>
    <name type="common">Parasitic roundworm</name>
    <dbReference type="NCBI Taxonomy" id="6339"/>
    <lineage>
        <taxon>Eukaryota</taxon>
        <taxon>Metazoa</taxon>
        <taxon>Ecdysozoa</taxon>
        <taxon>Nematoda</taxon>
        <taxon>Chromadorea</taxon>
        <taxon>Rhabditida</taxon>
        <taxon>Rhabditina</taxon>
        <taxon>Rhabditomorpha</taxon>
        <taxon>Strongyloidea</taxon>
        <taxon>Heligmosomidae</taxon>
        <taxon>Heligmosomoides</taxon>
    </lineage>
</organism>
<keyword evidence="4 13" id="KW-0894">Sodium channel</keyword>
<evidence type="ECO:0000256" key="6">
    <source>
        <dbReference type="ARBA" id="ARBA00022989"/>
    </source>
</evidence>
<dbReference type="PANTHER" id="PTHR11690">
    <property type="entry name" value="AMILORIDE-SENSITIVE SODIUM CHANNEL-RELATED"/>
    <property type="match status" value="1"/>
</dbReference>
<keyword evidence="5 13" id="KW-0812">Transmembrane</keyword>
<keyword evidence="12 13" id="KW-0407">Ion channel</keyword>
<dbReference type="Pfam" id="PF00858">
    <property type="entry name" value="ASC"/>
    <property type="match status" value="2"/>
</dbReference>